<feature type="binding site" evidence="9">
    <location>
        <position position="166"/>
    </location>
    <ligand>
        <name>anthranilate</name>
        <dbReference type="ChEBI" id="CHEBI:16567"/>
        <label>2</label>
    </ligand>
</feature>
<dbReference type="GO" id="GO:0004048">
    <property type="term" value="F:anthranilate phosphoribosyltransferase activity"/>
    <property type="evidence" value="ECO:0007669"/>
    <property type="project" value="UniProtKB-UniRule"/>
</dbReference>
<evidence type="ECO:0000256" key="1">
    <source>
        <dbReference type="ARBA" id="ARBA00004907"/>
    </source>
</evidence>
<dbReference type="InterPro" id="IPR035902">
    <property type="entry name" value="Nuc_phospho_transferase"/>
</dbReference>
<comment type="cofactor">
    <cofactor evidence="9">
        <name>Mg(2+)</name>
        <dbReference type="ChEBI" id="CHEBI:18420"/>
    </cofactor>
    <text evidence="9">Binds 2 magnesium ions per monomer.</text>
</comment>
<dbReference type="SUPFAM" id="SSF47648">
    <property type="entry name" value="Nucleoside phosphorylase/phosphoribosyltransferase N-terminal domain"/>
    <property type="match status" value="1"/>
</dbReference>
<dbReference type="NCBIfam" id="TIGR01245">
    <property type="entry name" value="trpD"/>
    <property type="match status" value="1"/>
</dbReference>
<dbReference type="Pfam" id="PF00591">
    <property type="entry name" value="Glycos_transf_3"/>
    <property type="match status" value="1"/>
</dbReference>
<keyword evidence="9" id="KW-0460">Magnesium</keyword>
<dbReference type="HAMAP" id="MF_00211">
    <property type="entry name" value="TrpD"/>
    <property type="match status" value="1"/>
</dbReference>
<dbReference type="InterPro" id="IPR005940">
    <property type="entry name" value="Anthranilate_Pribosyl_Tfrase"/>
</dbReference>
<feature type="binding site" evidence="9">
    <location>
        <position position="80"/>
    </location>
    <ligand>
        <name>anthranilate</name>
        <dbReference type="ChEBI" id="CHEBI:16567"/>
        <label>1</label>
    </ligand>
</feature>
<dbReference type="Pfam" id="PF02885">
    <property type="entry name" value="Glycos_trans_3N"/>
    <property type="match status" value="1"/>
</dbReference>
<keyword evidence="2 9" id="KW-0028">Amino-acid biosynthesis</keyword>
<dbReference type="SUPFAM" id="SSF52418">
    <property type="entry name" value="Nucleoside phosphorylase/phosphoribosyltransferase catalytic domain"/>
    <property type="match status" value="1"/>
</dbReference>
<evidence type="ECO:0000256" key="2">
    <source>
        <dbReference type="ARBA" id="ARBA00022605"/>
    </source>
</evidence>
<evidence type="ECO:0000313" key="12">
    <source>
        <dbReference type="EMBL" id="VYU05763.1"/>
    </source>
</evidence>
<evidence type="ECO:0000256" key="8">
    <source>
        <dbReference type="ARBA" id="ARBA00061188"/>
    </source>
</evidence>
<feature type="binding site" evidence="9">
    <location>
        <position position="111"/>
    </location>
    <ligand>
        <name>anthranilate</name>
        <dbReference type="ChEBI" id="CHEBI:16567"/>
        <label>1</label>
    </ligand>
</feature>
<comment type="catalytic activity">
    <reaction evidence="7 9">
        <text>N-(5-phospho-beta-D-ribosyl)anthranilate + diphosphate = 5-phospho-alpha-D-ribose 1-diphosphate + anthranilate</text>
        <dbReference type="Rhea" id="RHEA:11768"/>
        <dbReference type="ChEBI" id="CHEBI:16567"/>
        <dbReference type="ChEBI" id="CHEBI:18277"/>
        <dbReference type="ChEBI" id="CHEBI:33019"/>
        <dbReference type="ChEBI" id="CHEBI:58017"/>
        <dbReference type="EC" id="2.4.2.18"/>
    </reaction>
</comment>
<protein>
    <recommendedName>
        <fullName evidence="9">Anthranilate phosphoribosyltransferase</fullName>
        <ecNumber evidence="9">2.4.2.18</ecNumber>
    </recommendedName>
</protein>
<feature type="binding site" evidence="9">
    <location>
        <begin position="90"/>
        <end position="93"/>
    </location>
    <ligand>
        <name>5-phospho-alpha-D-ribose 1-diphosphate</name>
        <dbReference type="ChEBI" id="CHEBI:58017"/>
    </ligand>
</feature>
<keyword evidence="6 9" id="KW-0057">Aromatic amino acid biosynthesis</keyword>
<evidence type="ECO:0000256" key="5">
    <source>
        <dbReference type="ARBA" id="ARBA00022822"/>
    </source>
</evidence>
<dbReference type="PANTHER" id="PTHR43285:SF2">
    <property type="entry name" value="ANTHRANILATE PHOSPHORIBOSYLTRANSFERASE"/>
    <property type="match status" value="1"/>
</dbReference>
<comment type="similarity">
    <text evidence="8">In the C-terminal section; belongs to the anthranilate phosphoribosyltransferase family.</text>
</comment>
<dbReference type="PANTHER" id="PTHR43285">
    <property type="entry name" value="ANTHRANILATE PHOSPHORIBOSYLTRANSFERASE"/>
    <property type="match status" value="1"/>
</dbReference>
<dbReference type="InterPro" id="IPR017459">
    <property type="entry name" value="Glycosyl_Trfase_fam3_N_dom"/>
</dbReference>
<comment type="subunit">
    <text evidence="9">Homodimer.</text>
</comment>
<comment type="similarity">
    <text evidence="9">Belongs to the anthranilate phosphoribosyltransferase family.</text>
</comment>
<evidence type="ECO:0000259" key="11">
    <source>
        <dbReference type="Pfam" id="PF02885"/>
    </source>
</evidence>
<evidence type="ECO:0000256" key="7">
    <source>
        <dbReference type="ARBA" id="ARBA00052328"/>
    </source>
</evidence>
<dbReference type="InterPro" id="IPR036320">
    <property type="entry name" value="Glycosyl_Trfase_fam3_N_dom_sf"/>
</dbReference>
<organism evidence="12">
    <name type="scientific">Veillonella ratti</name>
    <dbReference type="NCBI Taxonomy" id="103892"/>
    <lineage>
        <taxon>Bacteria</taxon>
        <taxon>Bacillati</taxon>
        <taxon>Bacillota</taxon>
        <taxon>Negativicutes</taxon>
        <taxon>Veillonellales</taxon>
        <taxon>Veillonellaceae</taxon>
        <taxon>Veillonella</taxon>
    </lineage>
</organism>
<feature type="binding site" evidence="9">
    <location>
        <position position="88"/>
    </location>
    <ligand>
        <name>5-phospho-alpha-D-ribose 1-diphosphate</name>
        <dbReference type="ChEBI" id="CHEBI:58017"/>
    </ligand>
</feature>
<feature type="binding site" evidence="9">
    <location>
        <position position="92"/>
    </location>
    <ligand>
        <name>Mg(2+)</name>
        <dbReference type="ChEBI" id="CHEBI:18420"/>
        <label>1</label>
    </ligand>
</feature>
<sequence>MIIKTAIETVVDGKDLTYDMALGAMREIMNGEANEAQIGALLGALRLKGETIDEITGFAQGMREKAMPVKHAKDVFEIVGTGGDKANTFNISTTAGFVIAAGGIPVAKHGNRSVSSKCGAADCLEALGVNLNVPGPANQDVLNKVGMCFMFAPLYHSSMKYAMPVRKALGIRTVFNVLGPLTNPAGATMQLMGVYAKELVEPMAQVLANLGVKRGAVVHGFDGLDEITACDKTYVCEINDGKLTSYVLDPAEFGLAYAKPAELVGGDGPVNAEITRSVLNGENGSRRNAVLLNAGMSFHLAEEDTTLAEGIAKAARLIDEGKALAVLEDLIAATNEVA</sequence>
<keyword evidence="5 9" id="KW-0822">Tryptophan biosynthesis</keyword>
<feature type="binding site" evidence="9">
    <location>
        <position position="226"/>
    </location>
    <ligand>
        <name>Mg(2+)</name>
        <dbReference type="ChEBI" id="CHEBI:18420"/>
        <label>1</label>
    </ligand>
</feature>
<dbReference type="EMBL" id="CACRUX010000045">
    <property type="protein sequence ID" value="VYU05763.1"/>
    <property type="molecule type" value="Genomic_DNA"/>
</dbReference>
<dbReference type="GO" id="GO:0005829">
    <property type="term" value="C:cytosol"/>
    <property type="evidence" value="ECO:0007669"/>
    <property type="project" value="TreeGrafter"/>
</dbReference>
<dbReference type="UniPathway" id="UPA00035">
    <property type="reaction ID" value="UER00041"/>
</dbReference>
<feature type="domain" description="Glycosyl transferase family 3" evidence="10">
    <location>
        <begin position="74"/>
        <end position="324"/>
    </location>
</feature>
<accession>A0A6N3BYN0</accession>
<comment type="function">
    <text evidence="9">Catalyzes the transfer of the phosphoribosyl group of 5-phosphorylribose-1-pyrophosphate (PRPP) to anthranilate to yield N-(5'-phosphoribosyl)-anthranilate (PRA).</text>
</comment>
<evidence type="ECO:0000256" key="9">
    <source>
        <dbReference type="HAMAP-Rule" id="MF_00211"/>
    </source>
</evidence>
<proteinExistence type="inferred from homology"/>
<dbReference type="GO" id="GO:0000287">
    <property type="term" value="F:magnesium ion binding"/>
    <property type="evidence" value="ECO:0007669"/>
    <property type="project" value="UniProtKB-UniRule"/>
</dbReference>
<dbReference type="AlphaFoldDB" id="A0A6N3BYN0"/>
<dbReference type="Gene3D" id="1.20.970.10">
    <property type="entry name" value="Transferase, Pyrimidine Nucleoside Phosphorylase, Chain C"/>
    <property type="match status" value="1"/>
</dbReference>
<evidence type="ECO:0000256" key="6">
    <source>
        <dbReference type="ARBA" id="ARBA00023141"/>
    </source>
</evidence>
<feature type="domain" description="Glycosyl transferase family 3 N-terminal" evidence="11">
    <location>
        <begin position="4"/>
        <end position="66"/>
    </location>
</feature>
<dbReference type="Gene3D" id="3.40.1030.10">
    <property type="entry name" value="Nucleoside phosphorylase/phosphoribosyltransferase catalytic domain"/>
    <property type="match status" value="1"/>
</dbReference>
<gene>
    <name evidence="9 12" type="primary">trpD</name>
    <name evidence="12" type="ORF">VRLFYP33_01137</name>
</gene>
<reference evidence="12" key="1">
    <citation type="submission" date="2019-11" db="EMBL/GenBank/DDBJ databases">
        <authorList>
            <person name="Feng L."/>
        </authorList>
    </citation>
    <scope>NUCLEOTIDE SEQUENCE</scope>
    <source>
        <strain evidence="12">VrattiLFYP33</strain>
    </source>
</reference>
<dbReference type="GO" id="GO:0000162">
    <property type="term" value="P:L-tryptophan biosynthetic process"/>
    <property type="evidence" value="ECO:0007669"/>
    <property type="project" value="UniProtKB-UniRule"/>
</dbReference>
<dbReference type="FunFam" id="3.40.1030.10:FF:000002">
    <property type="entry name" value="Anthranilate phosphoribosyltransferase"/>
    <property type="match status" value="1"/>
</dbReference>
<keyword evidence="4 9" id="KW-0808">Transferase</keyword>
<feature type="binding site" evidence="9">
    <location>
        <position position="225"/>
    </location>
    <ligand>
        <name>Mg(2+)</name>
        <dbReference type="ChEBI" id="CHEBI:18420"/>
        <label>2</label>
    </ligand>
</feature>
<evidence type="ECO:0000259" key="10">
    <source>
        <dbReference type="Pfam" id="PF00591"/>
    </source>
</evidence>
<feature type="binding site" evidence="9">
    <location>
        <begin position="108"/>
        <end position="116"/>
    </location>
    <ligand>
        <name>5-phospho-alpha-D-ribose 1-diphosphate</name>
        <dbReference type="ChEBI" id="CHEBI:58017"/>
    </ligand>
</feature>
<feature type="binding site" evidence="9">
    <location>
        <position position="226"/>
    </location>
    <ligand>
        <name>Mg(2+)</name>
        <dbReference type="ChEBI" id="CHEBI:18420"/>
        <label>2</label>
    </ligand>
</feature>
<dbReference type="InterPro" id="IPR000312">
    <property type="entry name" value="Glycosyl_Trfase_fam3"/>
</dbReference>
<comment type="pathway">
    <text evidence="1 9">Amino-acid biosynthesis; L-tryptophan biosynthesis; L-tryptophan from chorismate: step 2/5.</text>
</comment>
<comment type="caution">
    <text evidence="9">Lacks conserved residue(s) required for the propagation of feature annotation.</text>
</comment>
<name>A0A6N3BYN0_9FIRM</name>
<evidence type="ECO:0000256" key="3">
    <source>
        <dbReference type="ARBA" id="ARBA00022676"/>
    </source>
</evidence>
<evidence type="ECO:0000256" key="4">
    <source>
        <dbReference type="ARBA" id="ARBA00022679"/>
    </source>
</evidence>
<keyword evidence="9" id="KW-0479">Metal-binding</keyword>
<feature type="binding site" evidence="9">
    <location>
        <position position="120"/>
    </location>
    <ligand>
        <name>5-phospho-alpha-D-ribose 1-diphosphate</name>
        <dbReference type="ChEBI" id="CHEBI:58017"/>
    </ligand>
</feature>
<keyword evidence="3 9" id="KW-0328">Glycosyltransferase</keyword>
<feature type="binding site" evidence="9">
    <location>
        <begin position="83"/>
        <end position="84"/>
    </location>
    <ligand>
        <name>5-phospho-alpha-D-ribose 1-diphosphate</name>
        <dbReference type="ChEBI" id="CHEBI:58017"/>
    </ligand>
</feature>
<feature type="binding site" evidence="9">
    <location>
        <position position="80"/>
    </location>
    <ligand>
        <name>5-phospho-alpha-D-ribose 1-diphosphate</name>
        <dbReference type="ChEBI" id="CHEBI:58017"/>
    </ligand>
</feature>
<dbReference type="EC" id="2.4.2.18" evidence="9"/>